<comment type="function">
    <text evidence="2">An aminoacyl-tRNA editing enzyme that deacylates mischarged D-aminoacyl-tRNAs. Also deacylates mischarged glycyl-tRNA(Ala), protecting cells against glycine mischarging by AlaRS. Acts via tRNA-based rather than protein-based catalysis; rejects L-amino acids rather than detecting D-amino acids in the active site. By recycling D-aminoacyl-tRNA to D-amino acids and free tRNA molecules, this enzyme counteracts the toxicity associated with the formation of D-aminoacyl-tRNA entities in vivo and helps enforce protein L-homochirality.</text>
</comment>
<comment type="caution">
    <text evidence="3">The sequence shown here is derived from an EMBL/GenBank/DDBJ whole genome shotgun (WGS) entry which is preliminary data.</text>
</comment>
<organism evidence="3 4">
    <name type="scientific">Lentibacillus kimchii</name>
    <dbReference type="NCBI Taxonomy" id="1542911"/>
    <lineage>
        <taxon>Bacteria</taxon>
        <taxon>Bacillati</taxon>
        <taxon>Bacillota</taxon>
        <taxon>Bacilli</taxon>
        <taxon>Bacillales</taxon>
        <taxon>Bacillaceae</taxon>
        <taxon>Lentibacillus</taxon>
    </lineage>
</organism>
<name>A0ABW2UZ97_9BACI</name>
<reference evidence="4" key="1">
    <citation type="journal article" date="2019" name="Int. J. Syst. Evol. Microbiol.">
        <title>The Global Catalogue of Microorganisms (GCM) 10K type strain sequencing project: providing services to taxonomists for standard genome sequencing and annotation.</title>
        <authorList>
            <consortium name="The Broad Institute Genomics Platform"/>
            <consortium name="The Broad Institute Genome Sequencing Center for Infectious Disease"/>
            <person name="Wu L."/>
            <person name="Ma J."/>
        </authorList>
    </citation>
    <scope>NUCLEOTIDE SEQUENCE [LARGE SCALE GENOMIC DNA]</scope>
    <source>
        <strain evidence="4">JCM 30234</strain>
    </source>
</reference>
<dbReference type="NCBIfam" id="TIGR00256">
    <property type="entry name" value="D-aminoacyl-tRNA deacylase"/>
    <property type="match status" value="1"/>
</dbReference>
<evidence type="ECO:0000313" key="4">
    <source>
        <dbReference type="Proteomes" id="UP001596620"/>
    </source>
</evidence>
<dbReference type="SUPFAM" id="SSF69500">
    <property type="entry name" value="DTD-like"/>
    <property type="match status" value="1"/>
</dbReference>
<dbReference type="HAMAP" id="MF_00518">
    <property type="entry name" value="Deacylase_Dtd"/>
    <property type="match status" value="1"/>
</dbReference>
<keyword evidence="2" id="KW-0820">tRNA-binding</keyword>
<dbReference type="EC" id="3.1.1.96" evidence="2"/>
<proteinExistence type="inferred from homology"/>
<dbReference type="RefSeq" id="WP_382360756.1">
    <property type="nucleotide sequence ID" value="NZ_JBHTGR010000057.1"/>
</dbReference>
<comment type="subunit">
    <text evidence="2">Homodimer.</text>
</comment>
<dbReference type="PANTHER" id="PTHR10472">
    <property type="entry name" value="D-TYROSYL-TRNA TYR DEACYLASE"/>
    <property type="match status" value="1"/>
</dbReference>
<evidence type="ECO:0000256" key="1">
    <source>
        <dbReference type="ARBA" id="ARBA00009673"/>
    </source>
</evidence>
<dbReference type="InterPro" id="IPR023509">
    <property type="entry name" value="DTD-like_sf"/>
</dbReference>
<protein>
    <recommendedName>
        <fullName evidence="2">D-aminoacyl-tRNA deacylase</fullName>
        <shortName evidence="2">DTD</shortName>
        <ecNumber evidence="2">3.1.1.96</ecNumber>
    </recommendedName>
    <alternativeName>
        <fullName evidence="2">Gly-tRNA(Ala) deacylase</fullName>
        <ecNumber evidence="2">3.1.1.-</ecNumber>
    </alternativeName>
</protein>
<keyword evidence="2" id="KW-0694">RNA-binding</keyword>
<dbReference type="CDD" id="cd00563">
    <property type="entry name" value="Dtyr_deacylase"/>
    <property type="match status" value="1"/>
</dbReference>
<dbReference type="Proteomes" id="UP001596620">
    <property type="component" value="Unassembled WGS sequence"/>
</dbReference>
<evidence type="ECO:0000313" key="3">
    <source>
        <dbReference type="EMBL" id="MFC7748000.1"/>
    </source>
</evidence>
<dbReference type="EMBL" id="JBHTGR010000057">
    <property type="protein sequence ID" value="MFC7748000.1"/>
    <property type="molecule type" value="Genomic_DNA"/>
</dbReference>
<comment type="similarity">
    <text evidence="1 2">Belongs to the DTD family.</text>
</comment>
<dbReference type="InterPro" id="IPR003732">
    <property type="entry name" value="Daa-tRNA_deacyls_DTD"/>
</dbReference>
<keyword evidence="2 3" id="KW-0378">Hydrolase</keyword>
<dbReference type="GO" id="GO:0051499">
    <property type="term" value="F:D-aminoacyl-tRNA deacylase activity"/>
    <property type="evidence" value="ECO:0007669"/>
    <property type="project" value="UniProtKB-EC"/>
</dbReference>
<evidence type="ECO:0000256" key="2">
    <source>
        <dbReference type="HAMAP-Rule" id="MF_00518"/>
    </source>
</evidence>
<dbReference type="Gene3D" id="3.50.80.10">
    <property type="entry name" value="D-tyrosyl-tRNA(Tyr) deacylase"/>
    <property type="match status" value="1"/>
</dbReference>
<gene>
    <name evidence="2 3" type="primary">dtd</name>
    <name evidence="3" type="ORF">ACFQU8_12460</name>
</gene>
<sequence length="149" mass="16695">MKAVIQRARDASVTVNESVVGAINHGLVVLLGVTHEDTETDADYLVNKLVNLRIFSDEDGKMNHSLKDISYDVLSISQFTLYADTRKGRRPNYLQAAKPEQARALYDYFNEQIKAHHVDVKTGEFGEEMQIQLTNDGPVTIILDSAETK</sequence>
<dbReference type="EC" id="3.1.1.-" evidence="2"/>
<comment type="catalytic activity">
    <reaction evidence="2">
        <text>a D-aminoacyl-tRNA + H2O = a tRNA + a D-alpha-amino acid + H(+)</text>
        <dbReference type="Rhea" id="RHEA:13953"/>
        <dbReference type="Rhea" id="RHEA-COMP:10123"/>
        <dbReference type="Rhea" id="RHEA-COMP:10124"/>
        <dbReference type="ChEBI" id="CHEBI:15377"/>
        <dbReference type="ChEBI" id="CHEBI:15378"/>
        <dbReference type="ChEBI" id="CHEBI:59871"/>
        <dbReference type="ChEBI" id="CHEBI:78442"/>
        <dbReference type="ChEBI" id="CHEBI:79333"/>
        <dbReference type="EC" id="3.1.1.96"/>
    </reaction>
</comment>
<accession>A0ABW2UZ97</accession>
<dbReference type="Pfam" id="PF02580">
    <property type="entry name" value="Tyr_Deacylase"/>
    <property type="match status" value="1"/>
</dbReference>
<comment type="catalytic activity">
    <reaction evidence="2">
        <text>glycyl-tRNA(Ala) + H2O = tRNA(Ala) + glycine + H(+)</text>
        <dbReference type="Rhea" id="RHEA:53744"/>
        <dbReference type="Rhea" id="RHEA-COMP:9657"/>
        <dbReference type="Rhea" id="RHEA-COMP:13640"/>
        <dbReference type="ChEBI" id="CHEBI:15377"/>
        <dbReference type="ChEBI" id="CHEBI:15378"/>
        <dbReference type="ChEBI" id="CHEBI:57305"/>
        <dbReference type="ChEBI" id="CHEBI:78442"/>
        <dbReference type="ChEBI" id="CHEBI:78522"/>
    </reaction>
</comment>
<comment type="domain">
    <text evidence="2">A Gly-cisPro motif from one monomer fits into the active site of the other monomer to allow specific chiral rejection of L-amino acids.</text>
</comment>
<dbReference type="PANTHER" id="PTHR10472:SF5">
    <property type="entry name" value="D-AMINOACYL-TRNA DEACYLASE 1"/>
    <property type="match status" value="1"/>
</dbReference>
<keyword evidence="4" id="KW-1185">Reference proteome</keyword>
<comment type="subcellular location">
    <subcellularLocation>
        <location evidence="2">Cytoplasm</location>
    </subcellularLocation>
</comment>
<keyword evidence="2" id="KW-0963">Cytoplasm</keyword>
<feature type="short sequence motif" description="Gly-cisPro motif, important for rejection of L-amino acids" evidence="2">
    <location>
        <begin position="137"/>
        <end position="138"/>
    </location>
</feature>